<dbReference type="EMBL" id="CAJOBE010008933">
    <property type="protein sequence ID" value="CAF4073340.1"/>
    <property type="molecule type" value="Genomic_DNA"/>
</dbReference>
<dbReference type="EMBL" id="CAJOAX010005316">
    <property type="protein sequence ID" value="CAF3943505.1"/>
    <property type="molecule type" value="Genomic_DNA"/>
</dbReference>
<dbReference type="OrthoDB" id="9889709at2759"/>
<evidence type="ECO:0000313" key="4">
    <source>
        <dbReference type="EMBL" id="CAF1330675.1"/>
    </source>
</evidence>
<evidence type="ECO:0000313" key="8">
    <source>
        <dbReference type="Proteomes" id="UP000663854"/>
    </source>
</evidence>
<dbReference type="Proteomes" id="UP000663870">
    <property type="component" value="Unassembled WGS sequence"/>
</dbReference>
<reference evidence="2" key="1">
    <citation type="submission" date="2021-02" db="EMBL/GenBank/DDBJ databases">
        <authorList>
            <person name="Nowell W R."/>
        </authorList>
    </citation>
    <scope>NUCLEOTIDE SEQUENCE</scope>
</reference>
<evidence type="ECO:0000313" key="7">
    <source>
        <dbReference type="EMBL" id="CAF4073340.1"/>
    </source>
</evidence>
<feature type="compositionally biased region" description="Polar residues" evidence="1">
    <location>
        <begin position="367"/>
        <end position="396"/>
    </location>
</feature>
<name>A0A814X7C3_9BILA</name>
<evidence type="ECO:0000313" key="2">
    <source>
        <dbReference type="EMBL" id="CAF1211968.1"/>
    </source>
</evidence>
<evidence type="ECO:0000313" key="6">
    <source>
        <dbReference type="EMBL" id="CAF3943505.1"/>
    </source>
</evidence>
<dbReference type="Proteomes" id="UP000663874">
    <property type="component" value="Unassembled WGS sequence"/>
</dbReference>
<dbReference type="EMBL" id="CAJNOU010002549">
    <property type="protein sequence ID" value="CAF1330675.1"/>
    <property type="molecule type" value="Genomic_DNA"/>
</dbReference>
<organism evidence="2 8">
    <name type="scientific">Rotaria sordida</name>
    <dbReference type="NCBI Taxonomy" id="392033"/>
    <lineage>
        <taxon>Eukaryota</taxon>
        <taxon>Metazoa</taxon>
        <taxon>Spiralia</taxon>
        <taxon>Gnathifera</taxon>
        <taxon>Rotifera</taxon>
        <taxon>Eurotatoria</taxon>
        <taxon>Bdelloidea</taxon>
        <taxon>Philodinida</taxon>
        <taxon>Philodinidae</taxon>
        <taxon>Rotaria</taxon>
    </lineage>
</organism>
<dbReference type="AlphaFoldDB" id="A0A814X7C3"/>
<proteinExistence type="predicted"/>
<sequence>MHLQVYVIFITCAISQNIINSQDFFKAQLSPSTLTSVPYLDGEVTVYEHLQNSSRLFVPPLAALYLNQTRVFYNRLSDKYLLRLSLILFTNELRTTILRYVSNTRNRCSPPLEICDIKMVPTERLRVIWKRSTELSSNYKLDTSWQSNTALLNKVDVHIECSTNQTCYDLLNDILETPEILNGLELQYSTQTEKQIRKTVTITGEHIMKTPTYSQLKQIPSSTTGNNTHYLLVDDMNQFITEILTKMELEEITDSDYIAQDDHNILADLMKKYFSLNVEILHDHTERQWNSVYWNSNNIRPDRIVHLLNDELKRLQNRTIVTHQNQSSFEQQQNQRDFNLTHTQGSHDNSENVSGSGRNKTDRLSNGEGSSSTEQNVIDRSNSVQSQNQNFGQSASDMHHGDHSSNNRFGINLGFGGFSVGMSPGSSNKHMDAGSSSRSAHGIIDWRNALSKYNDYSHQGSNIWKNTTTTSDDLSFYNKSAWRRAANQDQRTAHDLIGTEADAQSFQDFRHNNFDFYTNNRQFIEFTEYVSYNMIYALTITG</sequence>
<evidence type="ECO:0000313" key="5">
    <source>
        <dbReference type="EMBL" id="CAF1489683.1"/>
    </source>
</evidence>
<dbReference type="EMBL" id="CAJNOO010002640">
    <property type="protein sequence ID" value="CAF1285923.1"/>
    <property type="molecule type" value="Genomic_DNA"/>
</dbReference>
<feature type="compositionally biased region" description="Polar residues" evidence="1">
    <location>
        <begin position="340"/>
        <end position="358"/>
    </location>
</feature>
<dbReference type="EMBL" id="CAJNOL010002333">
    <property type="protein sequence ID" value="CAF1489683.1"/>
    <property type="molecule type" value="Genomic_DNA"/>
</dbReference>
<evidence type="ECO:0000313" key="9">
    <source>
        <dbReference type="Proteomes" id="UP000663870"/>
    </source>
</evidence>
<dbReference type="Proteomes" id="UP000663854">
    <property type="component" value="Unassembled WGS sequence"/>
</dbReference>
<evidence type="ECO:0000313" key="3">
    <source>
        <dbReference type="EMBL" id="CAF1285923.1"/>
    </source>
</evidence>
<protein>
    <submittedName>
        <fullName evidence="2">Uncharacterized protein</fullName>
    </submittedName>
</protein>
<keyword evidence="9" id="KW-1185">Reference proteome</keyword>
<accession>A0A814X7C3</accession>
<dbReference type="Proteomes" id="UP000663889">
    <property type="component" value="Unassembled WGS sequence"/>
</dbReference>
<comment type="caution">
    <text evidence="2">The sequence shown here is derived from an EMBL/GenBank/DDBJ whole genome shotgun (WGS) entry which is preliminary data.</text>
</comment>
<dbReference type="Proteomes" id="UP000663882">
    <property type="component" value="Unassembled WGS sequence"/>
</dbReference>
<dbReference type="Proteomes" id="UP000663823">
    <property type="component" value="Unassembled WGS sequence"/>
</dbReference>
<evidence type="ECO:0000256" key="1">
    <source>
        <dbReference type="SAM" id="MobiDB-lite"/>
    </source>
</evidence>
<feature type="region of interest" description="Disordered" evidence="1">
    <location>
        <begin position="340"/>
        <end position="408"/>
    </location>
</feature>
<gene>
    <name evidence="7" type="ORF">FNK824_LOCUS29938</name>
    <name evidence="5" type="ORF">JXQ802_LOCUS39789</name>
    <name evidence="6" type="ORF">OTI717_LOCUS25994</name>
    <name evidence="2" type="ORF">PYM288_LOCUS25426</name>
    <name evidence="3" type="ORF">RFH988_LOCUS28950</name>
    <name evidence="4" type="ORF">SEV965_LOCUS27808</name>
</gene>
<dbReference type="EMBL" id="CAJNOH010001389">
    <property type="protein sequence ID" value="CAF1211968.1"/>
    <property type="molecule type" value="Genomic_DNA"/>
</dbReference>